<proteinExistence type="predicted"/>
<protein>
    <submittedName>
        <fullName evidence="1">Uncharacterized protein</fullName>
    </submittedName>
</protein>
<accession>A0ABM9MX48</accession>
<sequence>MKITELKLRRRDYWLSLQAVEREEGGPSFMVETTTTDEEEPVLDYRVLCFSYEDYLVIDWTKAFPGPNPLNLIASRLQDQDLTDLQKEHGIISFKTKGVRDRATYLVTINTVRS</sequence>
<reference evidence="1 2" key="1">
    <citation type="submission" date="2023-10" db="EMBL/GenBank/DDBJ databases">
        <authorList>
            <person name="Botero Cardona J."/>
        </authorList>
    </citation>
    <scope>NUCLEOTIDE SEQUENCE [LARGE SCALE GENOMIC DNA]</scope>
    <source>
        <strain evidence="1 2">R-54839</strain>
    </source>
</reference>
<dbReference type="EMBL" id="CAUZLR010000007">
    <property type="protein sequence ID" value="CAK1246482.1"/>
    <property type="molecule type" value="Genomic_DNA"/>
</dbReference>
<keyword evidence="2" id="KW-1185">Reference proteome</keyword>
<organism evidence="1 2">
    <name type="scientific">Fructobacillus fructosus</name>
    <dbReference type="NCBI Taxonomy" id="1631"/>
    <lineage>
        <taxon>Bacteria</taxon>
        <taxon>Bacillati</taxon>
        <taxon>Bacillota</taxon>
        <taxon>Bacilli</taxon>
        <taxon>Lactobacillales</taxon>
        <taxon>Lactobacillaceae</taxon>
        <taxon>Fructobacillus</taxon>
    </lineage>
</organism>
<dbReference type="Proteomes" id="UP001314261">
    <property type="component" value="Unassembled WGS sequence"/>
</dbReference>
<dbReference type="RefSeq" id="WP_187753811.1">
    <property type="nucleotide sequence ID" value="NZ_CAUZLK010000006.1"/>
</dbReference>
<evidence type="ECO:0000313" key="2">
    <source>
        <dbReference type="Proteomes" id="UP001314261"/>
    </source>
</evidence>
<name>A0ABM9MX48_9LACO</name>
<evidence type="ECO:0000313" key="1">
    <source>
        <dbReference type="EMBL" id="CAK1246482.1"/>
    </source>
</evidence>
<comment type="caution">
    <text evidence="1">The sequence shown here is derived from an EMBL/GenBank/DDBJ whole genome shotgun (WGS) entry which is preliminary data.</text>
</comment>
<gene>
    <name evidence="1" type="ORF">R54839_PPFHFPJH_01148</name>
</gene>